<dbReference type="PROSITE" id="PS00154">
    <property type="entry name" value="ATPASE_E1_E2"/>
    <property type="match status" value="1"/>
</dbReference>
<evidence type="ECO:0000256" key="17">
    <source>
        <dbReference type="ARBA" id="ARBA00047295"/>
    </source>
</evidence>
<accession>A0A917MLR9</accession>
<gene>
    <name evidence="20" type="ORF">GCM10007036_43120</name>
</gene>
<dbReference type="SFLD" id="SFLDS00003">
    <property type="entry name" value="Haloacid_Dehalogenase"/>
    <property type="match status" value="1"/>
</dbReference>
<evidence type="ECO:0000259" key="19">
    <source>
        <dbReference type="SMART" id="SM00831"/>
    </source>
</evidence>
<feature type="domain" description="Cation-transporting P-type ATPase N-terminal" evidence="19">
    <location>
        <begin position="16"/>
        <end position="89"/>
    </location>
</feature>
<dbReference type="InterPro" id="IPR036412">
    <property type="entry name" value="HAD-like_sf"/>
</dbReference>
<evidence type="ECO:0000256" key="16">
    <source>
        <dbReference type="ARBA" id="ARBA00029806"/>
    </source>
</evidence>
<feature type="transmembrane region" description="Helical" evidence="18">
    <location>
        <begin position="783"/>
        <end position="803"/>
    </location>
</feature>
<dbReference type="SFLD" id="SFLDF00027">
    <property type="entry name" value="p-type_atpase"/>
    <property type="match status" value="1"/>
</dbReference>
<dbReference type="Gene3D" id="3.40.50.1000">
    <property type="entry name" value="HAD superfamily/HAD-like"/>
    <property type="match status" value="1"/>
</dbReference>
<evidence type="ECO:0000256" key="7">
    <source>
        <dbReference type="ARBA" id="ARBA00022519"/>
    </source>
</evidence>
<dbReference type="Pfam" id="PF00689">
    <property type="entry name" value="Cation_ATPase_C"/>
    <property type="match status" value="1"/>
</dbReference>
<proteinExistence type="inferred from homology"/>
<sequence>MEMSDTHSGPGGALAQFWTLSVEEVCGRLGCGTSGLTAAEAASRLERFGPNRDAESRREGWPRAVLRRLLEPLSLILLSAGLVSVVTGDEVGGGIIVAILTLSIGLDTVQEGQAIRAAEVLRQSVALKAEVLRDGASLQIDVEQVVPGDLLRVRAGDIIPADALVLDAAAFTAGEAALTGEPYPVEKRSPTAGSKGGDTASLLYRGAVALSGEATALAVGTGRNTVFGAAAAALAGPQEASPFQRDLHAFGLTIARLTLGLVVVVLAARMIVGRDLLGSLLFAVALAVGLTPELLPMITTVTLSRGATRMARRKVIVKRLASIHDLGAMTVLCTDKTGTLTAAEIELNRSIAPDGAEDSRPVRLAAAAAELGGDRGALDEALRKSLPDSATGWSLKGRRSFDFSRRTGAILANGPEGGILILKGAPEQVLALCARTRTGACVQPIEAEMRAAVQARIRSLAGDGLRSIAVASRPWTKGAVELGAEDERDLIFEGLCVFADPPKATARSAIARLAKAGVSLKILSGDDPAVVQHVAGLVGQDAVTVLSGDEVAQLSDEALAVKIQTVDAFGRLAPDQKSRIVRALQAKGAIVGFLGDGINDAPALQAADVGLSVDGATGVAQAAADMILLAPDLAVVADGVEEGRRTFANILKYVRMGASSNFGNMLSMAAASFVLPFLPMLPTQILLNNLLYDLSEIGIPFDGVRADGTARPQVWDMDGLIRFAAVMGPLSSLFDALTFGTLYGLRATPEAFRTAWFMESMATQILVIFVIRTTARPWADRPGGALVASSMLALLAALILPFSPLGASFGFEPPPATTLAAIGAIVVAYLATAEMLKPFALRRDVRPCRPRARHSGRPGRR</sequence>
<comment type="catalytic activity">
    <reaction evidence="17">
        <text>Mg(2+)(out) + ATP + H2O = Mg(2+)(in) + ADP + phosphate + H(+)</text>
        <dbReference type="Rhea" id="RHEA:10260"/>
        <dbReference type="ChEBI" id="CHEBI:15377"/>
        <dbReference type="ChEBI" id="CHEBI:15378"/>
        <dbReference type="ChEBI" id="CHEBI:18420"/>
        <dbReference type="ChEBI" id="CHEBI:30616"/>
        <dbReference type="ChEBI" id="CHEBI:43474"/>
        <dbReference type="ChEBI" id="CHEBI:456216"/>
        <dbReference type="EC" id="7.2.2.14"/>
    </reaction>
</comment>
<dbReference type="GO" id="GO:0015444">
    <property type="term" value="F:P-type magnesium transporter activity"/>
    <property type="evidence" value="ECO:0007669"/>
    <property type="project" value="UniProtKB-EC"/>
</dbReference>
<feature type="transmembrane region" description="Helical" evidence="18">
    <location>
        <begin position="247"/>
        <end position="268"/>
    </location>
</feature>
<dbReference type="InterPro" id="IPR023214">
    <property type="entry name" value="HAD_sf"/>
</dbReference>
<evidence type="ECO:0000256" key="3">
    <source>
        <dbReference type="ARBA" id="ARBA00008746"/>
    </source>
</evidence>
<keyword evidence="13" id="KW-1278">Translocase</keyword>
<dbReference type="InterPro" id="IPR018303">
    <property type="entry name" value="ATPase_P-typ_P_site"/>
</dbReference>
<dbReference type="SMART" id="SM00831">
    <property type="entry name" value="Cation_ATPase_N"/>
    <property type="match status" value="1"/>
</dbReference>
<organism evidence="20 21">
    <name type="scientific">Alsobacter metallidurans</name>
    <dbReference type="NCBI Taxonomy" id="340221"/>
    <lineage>
        <taxon>Bacteria</taxon>
        <taxon>Pseudomonadati</taxon>
        <taxon>Pseudomonadota</taxon>
        <taxon>Alphaproteobacteria</taxon>
        <taxon>Hyphomicrobiales</taxon>
        <taxon>Alsobacteraceae</taxon>
        <taxon>Alsobacter</taxon>
    </lineage>
</organism>
<keyword evidence="21" id="KW-1185">Reference proteome</keyword>
<dbReference type="Proteomes" id="UP000603912">
    <property type="component" value="Unassembled WGS sequence"/>
</dbReference>
<evidence type="ECO:0000313" key="21">
    <source>
        <dbReference type="Proteomes" id="UP000603912"/>
    </source>
</evidence>
<dbReference type="GO" id="GO:0016887">
    <property type="term" value="F:ATP hydrolysis activity"/>
    <property type="evidence" value="ECO:0007669"/>
    <property type="project" value="InterPro"/>
</dbReference>
<keyword evidence="15 18" id="KW-0472">Membrane</keyword>
<dbReference type="InterPro" id="IPR023298">
    <property type="entry name" value="ATPase_P-typ_TM_dom_sf"/>
</dbReference>
<feature type="transmembrane region" description="Helical" evidence="18">
    <location>
        <begin position="720"/>
        <end position="745"/>
    </location>
</feature>
<name>A0A917MLR9_9HYPH</name>
<reference evidence="20" key="1">
    <citation type="journal article" date="2014" name="Int. J. Syst. Evol. Microbiol.">
        <title>Complete genome sequence of Corynebacterium casei LMG S-19264T (=DSM 44701T), isolated from a smear-ripened cheese.</title>
        <authorList>
            <consortium name="US DOE Joint Genome Institute (JGI-PGF)"/>
            <person name="Walter F."/>
            <person name="Albersmeier A."/>
            <person name="Kalinowski J."/>
            <person name="Ruckert C."/>
        </authorList>
    </citation>
    <scope>NUCLEOTIDE SEQUENCE</scope>
    <source>
        <strain evidence="20">CGMCC 1.12214</strain>
    </source>
</reference>
<reference evidence="20" key="2">
    <citation type="submission" date="2020-09" db="EMBL/GenBank/DDBJ databases">
        <authorList>
            <person name="Sun Q."/>
            <person name="Zhou Y."/>
        </authorList>
    </citation>
    <scope>NUCLEOTIDE SEQUENCE</scope>
    <source>
        <strain evidence="20">CGMCC 1.12214</strain>
    </source>
</reference>
<dbReference type="EC" id="7.2.2.14" evidence="4"/>
<dbReference type="Pfam" id="PF00122">
    <property type="entry name" value="E1-E2_ATPase"/>
    <property type="match status" value="1"/>
</dbReference>
<dbReference type="Gene3D" id="1.20.1110.10">
    <property type="entry name" value="Calcium-transporting ATPase, transmembrane domain"/>
    <property type="match status" value="1"/>
</dbReference>
<dbReference type="SUPFAM" id="SSF56784">
    <property type="entry name" value="HAD-like"/>
    <property type="match status" value="1"/>
</dbReference>
<dbReference type="GO" id="GO:0005886">
    <property type="term" value="C:plasma membrane"/>
    <property type="evidence" value="ECO:0007669"/>
    <property type="project" value="UniProtKB-SubCell"/>
</dbReference>
<dbReference type="InterPro" id="IPR006068">
    <property type="entry name" value="ATPase_P-typ_cation-transptr_C"/>
</dbReference>
<evidence type="ECO:0000313" key="20">
    <source>
        <dbReference type="EMBL" id="GGH31717.1"/>
    </source>
</evidence>
<dbReference type="PANTHER" id="PTHR42861">
    <property type="entry name" value="CALCIUM-TRANSPORTING ATPASE"/>
    <property type="match status" value="1"/>
</dbReference>
<dbReference type="PRINTS" id="PR01836">
    <property type="entry name" value="MGATPASE"/>
</dbReference>
<dbReference type="Gene3D" id="2.70.150.10">
    <property type="entry name" value="Calcium-transporting ATPase, cytoplasmic transduction domain A"/>
    <property type="match status" value="1"/>
</dbReference>
<feature type="transmembrane region" description="Helical" evidence="18">
    <location>
        <begin position="815"/>
        <end position="836"/>
    </location>
</feature>
<keyword evidence="8" id="KW-0597">Phosphoprotein</keyword>
<dbReference type="AlphaFoldDB" id="A0A917MLR9"/>
<dbReference type="NCBIfam" id="TIGR01494">
    <property type="entry name" value="ATPase_P-type"/>
    <property type="match status" value="2"/>
</dbReference>
<evidence type="ECO:0000256" key="8">
    <source>
        <dbReference type="ARBA" id="ARBA00022553"/>
    </source>
</evidence>
<keyword evidence="11" id="KW-0067">ATP-binding</keyword>
<dbReference type="Gene3D" id="3.40.1110.10">
    <property type="entry name" value="Calcium-transporting ATPase, cytoplasmic domain N"/>
    <property type="match status" value="1"/>
</dbReference>
<keyword evidence="14 18" id="KW-1133">Transmembrane helix</keyword>
<keyword evidence="10" id="KW-0547">Nucleotide-binding</keyword>
<comment type="similarity">
    <text evidence="3">Belongs to the cation transport ATPase (P-type) (TC 3.A.3) family. Type IIIB subfamily.</text>
</comment>
<protein>
    <recommendedName>
        <fullName evidence="5">Magnesium-transporting ATPase, P-type 1</fullName>
        <ecNumber evidence="4">7.2.2.14</ecNumber>
    </recommendedName>
    <alternativeName>
        <fullName evidence="16">Mg(2+) transport ATPase, P-type 1</fullName>
    </alternativeName>
</protein>
<dbReference type="InterPro" id="IPR004014">
    <property type="entry name" value="ATPase_P-typ_cation-transptr_N"/>
</dbReference>
<dbReference type="SUPFAM" id="SSF81665">
    <property type="entry name" value="Calcium ATPase, transmembrane domain M"/>
    <property type="match status" value="1"/>
</dbReference>
<evidence type="ECO:0000256" key="4">
    <source>
        <dbReference type="ARBA" id="ARBA00012786"/>
    </source>
</evidence>
<comment type="caution">
    <text evidence="20">The sequence shown here is derived from an EMBL/GenBank/DDBJ whole genome shotgun (WGS) entry which is preliminary data.</text>
</comment>
<evidence type="ECO:0000256" key="11">
    <source>
        <dbReference type="ARBA" id="ARBA00022840"/>
    </source>
</evidence>
<evidence type="ECO:0000256" key="18">
    <source>
        <dbReference type="SAM" id="Phobius"/>
    </source>
</evidence>
<keyword evidence="7" id="KW-0997">Cell inner membrane</keyword>
<dbReference type="InterPro" id="IPR023299">
    <property type="entry name" value="ATPase_P-typ_cyto_dom_N"/>
</dbReference>
<evidence type="ECO:0000256" key="14">
    <source>
        <dbReference type="ARBA" id="ARBA00022989"/>
    </source>
</evidence>
<dbReference type="EMBL" id="BMES01000003">
    <property type="protein sequence ID" value="GGH31717.1"/>
    <property type="molecule type" value="Genomic_DNA"/>
</dbReference>
<keyword evidence="9 18" id="KW-0812">Transmembrane</keyword>
<dbReference type="SUPFAM" id="SSF81653">
    <property type="entry name" value="Calcium ATPase, transduction domain A"/>
    <property type="match status" value="1"/>
</dbReference>
<evidence type="ECO:0000256" key="10">
    <source>
        <dbReference type="ARBA" id="ARBA00022741"/>
    </source>
</evidence>
<evidence type="ECO:0000256" key="2">
    <source>
        <dbReference type="ARBA" id="ARBA00004429"/>
    </source>
</evidence>
<dbReference type="InterPro" id="IPR059000">
    <property type="entry name" value="ATPase_P-type_domA"/>
</dbReference>
<dbReference type="SFLD" id="SFLDG00002">
    <property type="entry name" value="C1.7:_P-type_atpase_like"/>
    <property type="match status" value="1"/>
</dbReference>
<dbReference type="Pfam" id="PF13246">
    <property type="entry name" value="Cation_ATPase"/>
    <property type="match status" value="1"/>
</dbReference>
<dbReference type="Pfam" id="PF00690">
    <property type="entry name" value="Cation_ATPase_N"/>
    <property type="match status" value="1"/>
</dbReference>
<evidence type="ECO:0000256" key="13">
    <source>
        <dbReference type="ARBA" id="ARBA00022967"/>
    </source>
</evidence>
<feature type="transmembrane region" description="Helical" evidence="18">
    <location>
        <begin position="280"/>
        <end position="304"/>
    </location>
</feature>
<evidence type="ECO:0000256" key="5">
    <source>
        <dbReference type="ARBA" id="ARBA00013555"/>
    </source>
</evidence>
<dbReference type="InterPro" id="IPR044492">
    <property type="entry name" value="P_typ_ATPase_HD_dom"/>
</dbReference>
<dbReference type="InterPro" id="IPR006415">
    <property type="entry name" value="P-type_ATPase_IIIB"/>
</dbReference>
<comment type="function">
    <text evidence="1">Mediates magnesium influx to the cytosol.</text>
</comment>
<dbReference type="GO" id="GO:0005524">
    <property type="term" value="F:ATP binding"/>
    <property type="evidence" value="ECO:0007669"/>
    <property type="project" value="UniProtKB-KW"/>
</dbReference>
<evidence type="ECO:0000256" key="12">
    <source>
        <dbReference type="ARBA" id="ARBA00022842"/>
    </source>
</evidence>
<keyword evidence="6" id="KW-1003">Cell membrane</keyword>
<evidence type="ECO:0000256" key="9">
    <source>
        <dbReference type="ARBA" id="ARBA00022692"/>
    </source>
</evidence>
<dbReference type="InterPro" id="IPR008250">
    <property type="entry name" value="ATPase_P-typ_transduc_dom_A_sf"/>
</dbReference>
<evidence type="ECO:0000256" key="15">
    <source>
        <dbReference type="ARBA" id="ARBA00023136"/>
    </source>
</evidence>
<evidence type="ECO:0000256" key="1">
    <source>
        <dbReference type="ARBA" id="ARBA00003954"/>
    </source>
</evidence>
<dbReference type="InterPro" id="IPR001757">
    <property type="entry name" value="P_typ_ATPase"/>
</dbReference>
<evidence type="ECO:0000256" key="6">
    <source>
        <dbReference type="ARBA" id="ARBA00022475"/>
    </source>
</evidence>
<keyword evidence="12" id="KW-0460">Magnesium</keyword>
<comment type="subcellular location">
    <subcellularLocation>
        <location evidence="2">Cell inner membrane</location>
        <topology evidence="2">Multi-pass membrane protein</topology>
    </subcellularLocation>
</comment>
<dbReference type="NCBIfam" id="TIGR01524">
    <property type="entry name" value="ATPase-IIIB_Mg"/>
    <property type="match status" value="1"/>
</dbReference>